<feature type="region of interest" description="Disordered" evidence="5">
    <location>
        <begin position="659"/>
        <end position="679"/>
    </location>
</feature>
<dbReference type="PROSITE" id="PS51266">
    <property type="entry name" value="ZF_CHY"/>
    <property type="match status" value="1"/>
</dbReference>
<proteinExistence type="predicted"/>
<sequence length="679" mass="79181">MSETSALNEDVFVRDTLIDVNKADNKVNISNNGSNIVRSKSKKAEEHNGNLDDDDSDNDDDDDDDEITKSLERIGVTIPSFMIPRIDLPSPTSVSKRINDYLVHSVSMENSSSSNIKELLTELFNKRTSDLKNLYTEVSDSLTGIVNTNIDHPIDEYIDELRIDDDNSERLTEEDIINKKKSVESKKYKELEKYEHLTYLTFDQFQDQKFLRHRIKQILSLEIDPVLQRLLIQTLMSRSYIEKQNHIKQQLKANAENKTAQNINGQNEYDSAGDSDDESDDDMEDDEVFLTAKDRTATYYSLEEDILGCQHYQRNCKVECSICHKWYACRFCHDEVQTHHLKRENIKFILCMFCFEPQHPQQYCVHCNKELSKYYCDKCILYDNDPMKNIYHCDKCGICRLGMGLNRDYFHCDSCNACISIDLQKNHVCIENSTKSNCPICDEFMFNSNEKVVFMTCGHPIHDKCYKQHTLHSYKCPTCSKTITNMELQFRMRDAEIKQSKMPEEIKNWETEIKCNDCGGMSRVPFHYLGHKCDFCHSYNTMQVKLIKDNNVEVIPDDNFGNNSKNNHKLHRSDTDQLYVAEKFVTNSLNQNFEFDQERKTDRTVLKEMVSFDEIDQSIDHNYVDNFIKVINNFEAYSSIGDAFKDWISISLINNVSDDDDNEINDMDNGNDKNRRNEN</sequence>
<feature type="compositionally biased region" description="Basic and acidic residues" evidence="5">
    <location>
        <begin position="670"/>
        <end position="679"/>
    </location>
</feature>
<dbReference type="Proteomes" id="UP001378960">
    <property type="component" value="Unassembled WGS sequence"/>
</dbReference>
<dbReference type="Pfam" id="PF14599">
    <property type="entry name" value="zinc_ribbon_6"/>
    <property type="match status" value="1"/>
</dbReference>
<feature type="compositionally biased region" description="Polar residues" evidence="5">
    <location>
        <begin position="28"/>
        <end position="38"/>
    </location>
</feature>
<dbReference type="PROSITE" id="PS51270">
    <property type="entry name" value="ZF_CTCHY"/>
    <property type="match status" value="1"/>
</dbReference>
<feature type="compositionally biased region" description="Acidic residues" evidence="5">
    <location>
        <begin position="51"/>
        <end position="66"/>
    </location>
</feature>
<comment type="caution">
    <text evidence="9">The sequence shown here is derived from an EMBL/GenBank/DDBJ whole genome shotgun (WGS) entry which is preliminary data.</text>
</comment>
<keyword evidence="2 4" id="KW-0863">Zinc-finger</keyword>
<dbReference type="Gene3D" id="2.20.28.10">
    <property type="match status" value="1"/>
</dbReference>
<dbReference type="GO" id="GO:0006511">
    <property type="term" value="P:ubiquitin-dependent protein catabolic process"/>
    <property type="evidence" value="ECO:0007669"/>
    <property type="project" value="TreeGrafter"/>
</dbReference>
<evidence type="ECO:0000256" key="2">
    <source>
        <dbReference type="ARBA" id="ARBA00022771"/>
    </source>
</evidence>
<dbReference type="SMART" id="SM00184">
    <property type="entry name" value="RING"/>
    <property type="match status" value="1"/>
</dbReference>
<dbReference type="PROSITE" id="PS50089">
    <property type="entry name" value="ZF_RING_2"/>
    <property type="match status" value="1"/>
</dbReference>
<accession>A0AAV5RB13</accession>
<dbReference type="Pfam" id="PF05495">
    <property type="entry name" value="zf-CHY"/>
    <property type="match status" value="1"/>
</dbReference>
<evidence type="ECO:0000256" key="5">
    <source>
        <dbReference type="SAM" id="MobiDB-lite"/>
    </source>
</evidence>
<feature type="domain" description="CHY-type" evidence="7">
    <location>
        <begin position="302"/>
        <end position="369"/>
    </location>
</feature>
<keyword evidence="3" id="KW-0862">Zinc</keyword>
<dbReference type="PANTHER" id="PTHR21319:SF0">
    <property type="entry name" value="AND RING FINGER DOMAIN PROTEIN, PUTATIVE (AFU_ORTHOLOGUE AFUA_1G08900)-RELATED"/>
    <property type="match status" value="1"/>
</dbReference>
<reference evidence="9 10" key="1">
    <citation type="journal article" date="2023" name="Elife">
        <title>Identification of key yeast species and microbe-microbe interactions impacting larval growth of Drosophila in the wild.</title>
        <authorList>
            <person name="Mure A."/>
            <person name="Sugiura Y."/>
            <person name="Maeda R."/>
            <person name="Honda K."/>
            <person name="Sakurai N."/>
            <person name="Takahashi Y."/>
            <person name="Watada M."/>
            <person name="Katoh T."/>
            <person name="Gotoh A."/>
            <person name="Gotoh Y."/>
            <person name="Taniguchi I."/>
            <person name="Nakamura K."/>
            <person name="Hayashi T."/>
            <person name="Katayama T."/>
            <person name="Uemura T."/>
            <person name="Hattori Y."/>
        </authorList>
    </citation>
    <scope>NUCLEOTIDE SEQUENCE [LARGE SCALE GENOMIC DNA]</scope>
    <source>
        <strain evidence="9 10">PK-24</strain>
    </source>
</reference>
<feature type="domain" description="CTCHY-type" evidence="8">
    <location>
        <begin position="371"/>
        <end position="437"/>
    </location>
</feature>
<keyword evidence="1" id="KW-0479">Metal-binding</keyword>
<gene>
    <name evidence="9" type="ORF">DAPK24_047700</name>
</gene>
<dbReference type="InterPro" id="IPR037274">
    <property type="entry name" value="Znf_CHY_sf"/>
</dbReference>
<dbReference type="InterPro" id="IPR013083">
    <property type="entry name" value="Znf_RING/FYVE/PHD"/>
</dbReference>
<feature type="domain" description="RING-type" evidence="6">
    <location>
        <begin position="438"/>
        <end position="480"/>
    </location>
</feature>
<evidence type="ECO:0000256" key="4">
    <source>
        <dbReference type="PROSITE-ProRule" id="PRU00601"/>
    </source>
</evidence>
<dbReference type="EMBL" id="BTGB01000009">
    <property type="protein sequence ID" value="GMM48172.1"/>
    <property type="molecule type" value="Genomic_DNA"/>
</dbReference>
<dbReference type="CDD" id="cd16464">
    <property type="entry name" value="RING-H2_Pirh2-like"/>
    <property type="match status" value="1"/>
</dbReference>
<dbReference type="InterPro" id="IPR037275">
    <property type="entry name" value="Znf_CTCHY_sf"/>
</dbReference>
<dbReference type="SUPFAM" id="SSF57850">
    <property type="entry name" value="RING/U-box"/>
    <property type="match status" value="1"/>
</dbReference>
<feature type="region of interest" description="Disordered" evidence="5">
    <location>
        <begin position="28"/>
        <end position="66"/>
    </location>
</feature>
<evidence type="ECO:0008006" key="11">
    <source>
        <dbReference type="Google" id="ProtNLM"/>
    </source>
</evidence>
<dbReference type="GO" id="GO:0005634">
    <property type="term" value="C:nucleus"/>
    <property type="evidence" value="ECO:0007669"/>
    <property type="project" value="TreeGrafter"/>
</dbReference>
<protein>
    <recommendedName>
        <fullName evidence="11">RING finger protein C2F3.16</fullName>
    </recommendedName>
</protein>
<dbReference type="SUPFAM" id="SSF161245">
    <property type="entry name" value="Zinc hairpin stack"/>
    <property type="match status" value="1"/>
</dbReference>
<dbReference type="InterPro" id="IPR001841">
    <property type="entry name" value="Znf_RING"/>
</dbReference>
<dbReference type="InterPro" id="IPR017921">
    <property type="entry name" value="Znf_CTCHY"/>
</dbReference>
<evidence type="ECO:0000259" key="7">
    <source>
        <dbReference type="PROSITE" id="PS51266"/>
    </source>
</evidence>
<dbReference type="Gene3D" id="3.30.40.10">
    <property type="entry name" value="Zinc/RING finger domain, C3HC4 (zinc finger)"/>
    <property type="match status" value="1"/>
</dbReference>
<dbReference type="GO" id="GO:0008270">
    <property type="term" value="F:zinc ion binding"/>
    <property type="evidence" value="ECO:0007669"/>
    <property type="project" value="UniProtKB-KW"/>
</dbReference>
<evidence type="ECO:0000313" key="9">
    <source>
        <dbReference type="EMBL" id="GMM48172.1"/>
    </source>
</evidence>
<dbReference type="AlphaFoldDB" id="A0AAV5RB13"/>
<dbReference type="Pfam" id="PF13639">
    <property type="entry name" value="zf-RING_2"/>
    <property type="match status" value="1"/>
</dbReference>
<feature type="region of interest" description="Disordered" evidence="5">
    <location>
        <begin position="259"/>
        <end position="284"/>
    </location>
</feature>
<evidence type="ECO:0000256" key="1">
    <source>
        <dbReference type="ARBA" id="ARBA00022723"/>
    </source>
</evidence>
<organism evidence="9 10">
    <name type="scientific">Pichia kluyveri</name>
    <name type="common">Yeast</name>
    <dbReference type="NCBI Taxonomy" id="36015"/>
    <lineage>
        <taxon>Eukaryota</taxon>
        <taxon>Fungi</taxon>
        <taxon>Dikarya</taxon>
        <taxon>Ascomycota</taxon>
        <taxon>Saccharomycotina</taxon>
        <taxon>Pichiomycetes</taxon>
        <taxon>Pichiales</taxon>
        <taxon>Pichiaceae</taxon>
        <taxon>Pichia</taxon>
    </lineage>
</organism>
<dbReference type="GO" id="GO:0016567">
    <property type="term" value="P:protein ubiquitination"/>
    <property type="evidence" value="ECO:0007669"/>
    <property type="project" value="TreeGrafter"/>
</dbReference>
<evidence type="ECO:0000256" key="3">
    <source>
        <dbReference type="ARBA" id="ARBA00022833"/>
    </source>
</evidence>
<dbReference type="SUPFAM" id="SSF161219">
    <property type="entry name" value="CHY zinc finger-like"/>
    <property type="match status" value="1"/>
</dbReference>
<dbReference type="GO" id="GO:0061630">
    <property type="term" value="F:ubiquitin protein ligase activity"/>
    <property type="evidence" value="ECO:0007669"/>
    <property type="project" value="TreeGrafter"/>
</dbReference>
<dbReference type="InterPro" id="IPR008913">
    <property type="entry name" value="Znf_CHY"/>
</dbReference>
<evidence type="ECO:0000259" key="6">
    <source>
        <dbReference type="PROSITE" id="PS50089"/>
    </source>
</evidence>
<name>A0AAV5RB13_PICKL</name>
<evidence type="ECO:0000313" key="10">
    <source>
        <dbReference type="Proteomes" id="UP001378960"/>
    </source>
</evidence>
<evidence type="ECO:0000259" key="8">
    <source>
        <dbReference type="PROSITE" id="PS51270"/>
    </source>
</evidence>
<feature type="compositionally biased region" description="Polar residues" evidence="5">
    <location>
        <begin position="259"/>
        <end position="269"/>
    </location>
</feature>
<feature type="compositionally biased region" description="Acidic residues" evidence="5">
    <location>
        <begin position="271"/>
        <end position="284"/>
    </location>
</feature>
<dbReference type="InterPro" id="IPR039512">
    <property type="entry name" value="RCHY1_zinc-ribbon"/>
</dbReference>
<dbReference type="PANTHER" id="PTHR21319">
    <property type="entry name" value="RING FINGER AND CHY ZINC FINGER DOMAIN-CONTAINING PROTEIN 1"/>
    <property type="match status" value="1"/>
</dbReference>
<keyword evidence="10" id="KW-1185">Reference proteome</keyword>